<name>A0A6G5QH17_9BACT</name>
<feature type="transmembrane region" description="Helical" evidence="6">
    <location>
        <begin position="40"/>
        <end position="61"/>
    </location>
</feature>
<protein>
    <submittedName>
        <fullName evidence="7">Transporter, LysE family</fullName>
    </submittedName>
</protein>
<keyword evidence="4 6" id="KW-1133">Transmembrane helix</keyword>
<keyword evidence="5 6" id="KW-0472">Membrane</keyword>
<dbReference type="InterPro" id="IPR001123">
    <property type="entry name" value="LeuE-type"/>
</dbReference>
<feature type="transmembrane region" description="Helical" evidence="6">
    <location>
        <begin position="67"/>
        <end position="91"/>
    </location>
</feature>
<gene>
    <name evidence="7" type="ORF">CMUC_1140</name>
</gene>
<reference evidence="7 8" key="1">
    <citation type="submission" date="2016-07" db="EMBL/GenBank/DDBJ databases">
        <title>Comparative genomics of the Campylobacter concisus group.</title>
        <authorList>
            <person name="Miller W.G."/>
            <person name="Yee E."/>
            <person name="Chapman M.H."/>
            <person name="Huynh S."/>
            <person name="Bono J.L."/>
            <person name="On S.L.W."/>
            <person name="StLeger J."/>
            <person name="Foster G."/>
            <person name="Parker C.T."/>
        </authorList>
    </citation>
    <scope>NUCLEOTIDE SEQUENCE [LARGE SCALE GENOMIC DNA]</scope>
    <source>
        <strain evidence="7 8">CCUG 21559</strain>
    </source>
</reference>
<keyword evidence="3 6" id="KW-0812">Transmembrane</keyword>
<dbReference type="PANTHER" id="PTHR30086">
    <property type="entry name" value="ARGININE EXPORTER PROTEIN ARGO"/>
    <property type="match status" value="1"/>
</dbReference>
<dbReference type="Proteomes" id="UP000503264">
    <property type="component" value="Chromosome"/>
</dbReference>
<evidence type="ECO:0000313" key="7">
    <source>
        <dbReference type="EMBL" id="QCD44914.1"/>
    </source>
</evidence>
<dbReference type="GO" id="GO:0015171">
    <property type="term" value="F:amino acid transmembrane transporter activity"/>
    <property type="evidence" value="ECO:0007669"/>
    <property type="project" value="TreeGrafter"/>
</dbReference>
<dbReference type="GO" id="GO:0005886">
    <property type="term" value="C:plasma membrane"/>
    <property type="evidence" value="ECO:0007669"/>
    <property type="project" value="UniProtKB-SubCell"/>
</dbReference>
<accession>A0A6G5QH17</accession>
<evidence type="ECO:0000256" key="6">
    <source>
        <dbReference type="SAM" id="Phobius"/>
    </source>
</evidence>
<proteinExistence type="predicted"/>
<evidence type="ECO:0000256" key="5">
    <source>
        <dbReference type="ARBA" id="ARBA00023136"/>
    </source>
</evidence>
<dbReference type="PANTHER" id="PTHR30086:SF19">
    <property type="entry name" value="THREONINE EFFLUX PROTEIN"/>
    <property type="match status" value="1"/>
</dbReference>
<dbReference type="EMBL" id="CP012542">
    <property type="protein sequence ID" value="QCD44914.1"/>
    <property type="molecule type" value="Genomic_DNA"/>
</dbReference>
<evidence type="ECO:0000256" key="1">
    <source>
        <dbReference type="ARBA" id="ARBA00004651"/>
    </source>
</evidence>
<keyword evidence="2" id="KW-1003">Cell membrane</keyword>
<evidence type="ECO:0000256" key="4">
    <source>
        <dbReference type="ARBA" id="ARBA00022989"/>
    </source>
</evidence>
<feature type="transmembrane region" description="Helical" evidence="6">
    <location>
        <begin position="146"/>
        <end position="168"/>
    </location>
</feature>
<evidence type="ECO:0000256" key="2">
    <source>
        <dbReference type="ARBA" id="ARBA00022475"/>
    </source>
</evidence>
<keyword evidence="8" id="KW-1185">Reference proteome</keyword>
<dbReference type="AlphaFoldDB" id="A0A6G5QH17"/>
<dbReference type="Pfam" id="PF01810">
    <property type="entry name" value="LysE"/>
    <property type="match status" value="1"/>
</dbReference>
<feature type="transmembrane region" description="Helical" evidence="6">
    <location>
        <begin position="6"/>
        <end position="28"/>
    </location>
</feature>
<comment type="subcellular location">
    <subcellularLocation>
        <location evidence="1">Cell membrane</location>
        <topology evidence="1">Multi-pass membrane protein</topology>
    </subcellularLocation>
</comment>
<dbReference type="RefSeq" id="WP_171993838.1">
    <property type="nucleotide sequence ID" value="NZ_CP012542.1"/>
</dbReference>
<evidence type="ECO:0000256" key="3">
    <source>
        <dbReference type="ARBA" id="ARBA00022692"/>
    </source>
</evidence>
<evidence type="ECO:0000313" key="8">
    <source>
        <dbReference type="Proteomes" id="UP000503264"/>
    </source>
</evidence>
<organism evidence="7 8">
    <name type="scientific">Campylobacter mucosalis CCUG 21559</name>
    <dbReference type="NCBI Taxonomy" id="1032067"/>
    <lineage>
        <taxon>Bacteria</taxon>
        <taxon>Pseudomonadati</taxon>
        <taxon>Campylobacterota</taxon>
        <taxon>Epsilonproteobacteria</taxon>
        <taxon>Campylobacterales</taxon>
        <taxon>Campylobacteraceae</taxon>
        <taxon>Campylobacter</taxon>
    </lineage>
</organism>
<feature type="transmembrane region" description="Helical" evidence="6">
    <location>
        <begin position="188"/>
        <end position="208"/>
    </location>
</feature>
<feature type="transmembrane region" description="Helical" evidence="6">
    <location>
        <begin position="115"/>
        <end position="134"/>
    </location>
</feature>
<sequence>MDLNSLLVLTGVHLLALATPGPDVFLVLRTSLAHGFKYSIYACLGVGFGIVLWVILTAFGLKSLFLLFPFIKTMLMVFSVCYLGYLSFLLLRSSFSKKVENFDTNYQKPLSTKHFFIVGFLTNLSNPKAILYFASIFSRFVSENASFYEVLTLVFVISFESILAFILLGRIFSIKRARELFLNNQNKIDAVCGVIFALFAMLIFYELILNFKVFYA</sequence>